<protein>
    <submittedName>
        <fullName evidence="2">Uncharacterized protein</fullName>
    </submittedName>
</protein>
<sequence>NKSRIADNKEQIEEIKNGKEEGNL</sequence>
<reference evidence="2" key="1">
    <citation type="submission" date="2018-05" db="EMBL/GenBank/DDBJ databases">
        <authorList>
            <person name="Lanie J.A."/>
            <person name="Ng W.-L."/>
            <person name="Kazmierczak K.M."/>
            <person name="Andrzejewski T.M."/>
            <person name="Davidsen T.M."/>
            <person name="Wayne K.J."/>
            <person name="Tettelin H."/>
            <person name="Glass J.I."/>
            <person name="Rusch D."/>
            <person name="Podicherti R."/>
            <person name="Tsui H.-C.T."/>
            <person name="Winkler M.E."/>
        </authorList>
    </citation>
    <scope>NUCLEOTIDE SEQUENCE</scope>
</reference>
<feature type="non-terminal residue" evidence="2">
    <location>
        <position position="1"/>
    </location>
</feature>
<accession>A0A381VAT7</accession>
<evidence type="ECO:0000313" key="2">
    <source>
        <dbReference type="EMBL" id="SVA36797.1"/>
    </source>
</evidence>
<evidence type="ECO:0000256" key="1">
    <source>
        <dbReference type="SAM" id="MobiDB-lite"/>
    </source>
</evidence>
<gene>
    <name evidence="2" type="ORF">METZ01_LOCUS89651</name>
</gene>
<proteinExistence type="predicted"/>
<dbReference type="AlphaFoldDB" id="A0A381VAT7"/>
<feature type="region of interest" description="Disordered" evidence="1">
    <location>
        <begin position="1"/>
        <end position="24"/>
    </location>
</feature>
<organism evidence="2">
    <name type="scientific">marine metagenome</name>
    <dbReference type="NCBI Taxonomy" id="408172"/>
    <lineage>
        <taxon>unclassified sequences</taxon>
        <taxon>metagenomes</taxon>
        <taxon>ecological metagenomes</taxon>
    </lineage>
</organism>
<name>A0A381VAT7_9ZZZZ</name>
<dbReference type="EMBL" id="UINC01008164">
    <property type="protein sequence ID" value="SVA36797.1"/>
    <property type="molecule type" value="Genomic_DNA"/>
</dbReference>